<organism evidence="1 2">
    <name type="scientific">Halteria grandinella</name>
    <dbReference type="NCBI Taxonomy" id="5974"/>
    <lineage>
        <taxon>Eukaryota</taxon>
        <taxon>Sar</taxon>
        <taxon>Alveolata</taxon>
        <taxon>Ciliophora</taxon>
        <taxon>Intramacronucleata</taxon>
        <taxon>Spirotrichea</taxon>
        <taxon>Stichotrichia</taxon>
        <taxon>Sporadotrichida</taxon>
        <taxon>Halteriidae</taxon>
        <taxon>Halteria</taxon>
    </lineage>
</organism>
<protein>
    <submittedName>
        <fullName evidence="1">Uncharacterized protein</fullName>
    </submittedName>
</protein>
<evidence type="ECO:0000313" key="1">
    <source>
        <dbReference type="EMBL" id="TNV74198.1"/>
    </source>
</evidence>
<sequence>MTMSNRLYQVNSTAFGQCRDNYCLQCQNPAFTCFSLLQNMGSLELDRNEPDQFPFMYDAANHPTRTHIPQRQLQILRFQVAMIIEKVIACISHADALLAQVLHSDYTVRRAHSGQIEGQF</sequence>
<comment type="caution">
    <text evidence="1">The sequence shown here is derived from an EMBL/GenBank/DDBJ whole genome shotgun (WGS) entry which is preliminary data.</text>
</comment>
<dbReference type="AlphaFoldDB" id="A0A8J8NFQ1"/>
<gene>
    <name evidence="1" type="ORF">FGO68_gene742</name>
</gene>
<dbReference type="EMBL" id="RRYP01017303">
    <property type="protein sequence ID" value="TNV74198.1"/>
    <property type="molecule type" value="Genomic_DNA"/>
</dbReference>
<proteinExistence type="predicted"/>
<evidence type="ECO:0000313" key="2">
    <source>
        <dbReference type="Proteomes" id="UP000785679"/>
    </source>
</evidence>
<dbReference type="Proteomes" id="UP000785679">
    <property type="component" value="Unassembled WGS sequence"/>
</dbReference>
<keyword evidence="2" id="KW-1185">Reference proteome</keyword>
<name>A0A8J8NFQ1_HALGN</name>
<accession>A0A8J8NFQ1</accession>
<reference evidence="1" key="1">
    <citation type="submission" date="2019-06" db="EMBL/GenBank/DDBJ databases">
        <authorList>
            <person name="Zheng W."/>
        </authorList>
    </citation>
    <scope>NUCLEOTIDE SEQUENCE</scope>
    <source>
        <strain evidence="1">QDHG01</strain>
    </source>
</reference>